<gene>
    <name evidence="1" type="ORF">SDC9_179101</name>
</gene>
<dbReference type="EMBL" id="VSSQ01083225">
    <property type="protein sequence ID" value="MPN31627.1"/>
    <property type="molecule type" value="Genomic_DNA"/>
</dbReference>
<dbReference type="InterPro" id="IPR005883">
    <property type="entry name" value="PilM"/>
</dbReference>
<accession>A0A645GY15</accession>
<proteinExistence type="predicted"/>
<evidence type="ECO:0000313" key="1">
    <source>
        <dbReference type="EMBL" id="MPN31627.1"/>
    </source>
</evidence>
<dbReference type="InterPro" id="IPR043129">
    <property type="entry name" value="ATPase_NBD"/>
</dbReference>
<dbReference type="Gene3D" id="3.30.420.40">
    <property type="match status" value="1"/>
</dbReference>
<dbReference type="AlphaFoldDB" id="A0A645GY15"/>
<dbReference type="Pfam" id="PF11104">
    <property type="entry name" value="PilM_2"/>
    <property type="match status" value="1"/>
</dbReference>
<dbReference type="SUPFAM" id="SSF53067">
    <property type="entry name" value="Actin-like ATPase domain"/>
    <property type="match status" value="1"/>
</dbReference>
<protein>
    <recommendedName>
        <fullName evidence="2">Cell division protein FtsA</fullName>
    </recommendedName>
</protein>
<reference evidence="1" key="1">
    <citation type="submission" date="2019-08" db="EMBL/GenBank/DDBJ databases">
        <authorList>
            <person name="Kucharzyk K."/>
            <person name="Murdoch R.W."/>
            <person name="Higgins S."/>
            <person name="Loffler F."/>
        </authorList>
    </citation>
    <scope>NUCLEOTIDE SEQUENCE</scope>
</reference>
<organism evidence="1">
    <name type="scientific">bioreactor metagenome</name>
    <dbReference type="NCBI Taxonomy" id="1076179"/>
    <lineage>
        <taxon>unclassified sequences</taxon>
        <taxon>metagenomes</taxon>
        <taxon>ecological metagenomes</taxon>
    </lineage>
</organism>
<evidence type="ECO:0008006" key="2">
    <source>
        <dbReference type="Google" id="ProtNLM"/>
    </source>
</evidence>
<name>A0A645GY15_9ZZZZ</name>
<comment type="caution">
    <text evidence="1">The sequence shown here is derived from an EMBL/GenBank/DDBJ whole genome shotgun (WGS) entry which is preliminary data.</text>
</comment>
<sequence>MVLALPENLTYRNIIRQYQKISSNCPDEYCIVDMGHSAIRMHMYNGSIYDTTRVIEYGGAALDALIADYKDVDIHIASNYKITNMHKVQELDICMELYNKIAVEILRALNFYRYNNPDSNLHDIYFCGGLVRVNALMEIIRLTIDGDLHNISELLPDFNSIGNNNTDIAPAAIGITMQ</sequence>